<proteinExistence type="predicted"/>
<keyword evidence="1" id="KW-0472">Membrane</keyword>
<dbReference type="STRING" id="1798381.A2721_01565"/>
<gene>
    <name evidence="2" type="ORF">A2721_01565</name>
</gene>
<evidence type="ECO:0000313" key="3">
    <source>
        <dbReference type="Proteomes" id="UP000177871"/>
    </source>
</evidence>
<keyword evidence="1" id="KW-1133">Transmembrane helix</keyword>
<protein>
    <submittedName>
        <fullName evidence="2">Uncharacterized protein</fullName>
    </submittedName>
</protein>
<evidence type="ECO:0000256" key="1">
    <source>
        <dbReference type="SAM" id="Phobius"/>
    </source>
</evidence>
<dbReference type="Proteomes" id="UP000177871">
    <property type="component" value="Unassembled WGS sequence"/>
</dbReference>
<name>A0A1F6A1B5_9BACT</name>
<feature type="transmembrane region" description="Helical" evidence="1">
    <location>
        <begin position="21"/>
        <end position="41"/>
    </location>
</feature>
<evidence type="ECO:0000313" key="2">
    <source>
        <dbReference type="EMBL" id="OGG18456.1"/>
    </source>
</evidence>
<keyword evidence="1" id="KW-0812">Transmembrane</keyword>
<dbReference type="AlphaFoldDB" id="A0A1F6A1B5"/>
<comment type="caution">
    <text evidence="2">The sequence shown here is derived from an EMBL/GenBank/DDBJ whole genome shotgun (WGS) entry which is preliminary data.</text>
</comment>
<organism evidence="2 3">
    <name type="scientific">Candidatus Gottesmanbacteria bacterium RIFCSPHIGHO2_01_FULL_47_48</name>
    <dbReference type="NCBI Taxonomy" id="1798381"/>
    <lineage>
        <taxon>Bacteria</taxon>
        <taxon>Candidatus Gottesmaniibacteriota</taxon>
    </lineage>
</organism>
<accession>A0A1F6A1B5</accession>
<sequence length="70" mass="7678">MKISLKKLLTKPRLSVLSDPLVNLAAAWLVVVLIAPGLLGGDIWQNLFSLTRNLLWGIVSLVLAMKLREG</sequence>
<reference evidence="2 3" key="1">
    <citation type="journal article" date="2016" name="Nat. Commun.">
        <title>Thousands of microbial genomes shed light on interconnected biogeochemical processes in an aquifer system.</title>
        <authorList>
            <person name="Anantharaman K."/>
            <person name="Brown C.T."/>
            <person name="Hug L.A."/>
            <person name="Sharon I."/>
            <person name="Castelle C.J."/>
            <person name="Probst A.J."/>
            <person name="Thomas B.C."/>
            <person name="Singh A."/>
            <person name="Wilkins M.J."/>
            <person name="Karaoz U."/>
            <person name="Brodie E.L."/>
            <person name="Williams K.H."/>
            <person name="Hubbard S.S."/>
            <person name="Banfield J.F."/>
        </authorList>
    </citation>
    <scope>NUCLEOTIDE SEQUENCE [LARGE SCALE GENOMIC DNA]</scope>
</reference>
<dbReference type="EMBL" id="MFJK01000014">
    <property type="protein sequence ID" value="OGG18456.1"/>
    <property type="molecule type" value="Genomic_DNA"/>
</dbReference>